<keyword evidence="3" id="KW-0238">DNA-binding</keyword>
<name>A0A4P6K0D0_KTERU</name>
<dbReference type="GO" id="GO:0003700">
    <property type="term" value="F:DNA-binding transcription factor activity"/>
    <property type="evidence" value="ECO:0007669"/>
    <property type="project" value="TreeGrafter"/>
</dbReference>
<dbReference type="InterPro" id="IPR046335">
    <property type="entry name" value="LacI/GalR-like_sensor"/>
</dbReference>
<dbReference type="Gene3D" id="1.10.260.40">
    <property type="entry name" value="lambda repressor-like DNA-binding domains"/>
    <property type="match status" value="1"/>
</dbReference>
<evidence type="ECO:0000256" key="1">
    <source>
        <dbReference type="ARBA" id="ARBA00022491"/>
    </source>
</evidence>
<evidence type="ECO:0000313" key="7">
    <source>
        <dbReference type="Proteomes" id="UP000290365"/>
    </source>
</evidence>
<dbReference type="AlphaFoldDB" id="A0A4P6K0D0"/>
<evidence type="ECO:0000313" key="6">
    <source>
        <dbReference type="EMBL" id="QBD81587.1"/>
    </source>
</evidence>
<dbReference type="SMART" id="SM00354">
    <property type="entry name" value="HTH_LACI"/>
    <property type="match status" value="1"/>
</dbReference>
<dbReference type="PROSITE" id="PS00356">
    <property type="entry name" value="HTH_LACI_1"/>
    <property type="match status" value="1"/>
</dbReference>
<keyword evidence="7" id="KW-1185">Reference proteome</keyword>
<dbReference type="OrthoDB" id="156657at2"/>
<dbReference type="Pfam" id="PF00356">
    <property type="entry name" value="LacI"/>
    <property type="match status" value="1"/>
</dbReference>
<dbReference type="Gene3D" id="3.40.50.2300">
    <property type="match status" value="2"/>
</dbReference>
<dbReference type="PROSITE" id="PS50932">
    <property type="entry name" value="HTH_LACI_2"/>
    <property type="match status" value="1"/>
</dbReference>
<dbReference type="InterPro" id="IPR010982">
    <property type="entry name" value="Lambda_DNA-bd_dom_sf"/>
</dbReference>
<evidence type="ECO:0000259" key="5">
    <source>
        <dbReference type="PROSITE" id="PS50932"/>
    </source>
</evidence>
<dbReference type="RefSeq" id="WP_129892648.1">
    <property type="nucleotide sequence ID" value="NZ_CP035758.1"/>
</dbReference>
<dbReference type="Proteomes" id="UP000290365">
    <property type="component" value="Chromosome"/>
</dbReference>
<dbReference type="SUPFAM" id="SSF47413">
    <property type="entry name" value="lambda repressor-like DNA-binding domains"/>
    <property type="match status" value="1"/>
</dbReference>
<keyword evidence="1" id="KW-0678">Repressor</keyword>
<proteinExistence type="predicted"/>
<evidence type="ECO:0000256" key="4">
    <source>
        <dbReference type="ARBA" id="ARBA00023163"/>
    </source>
</evidence>
<dbReference type="PANTHER" id="PTHR30146">
    <property type="entry name" value="LACI-RELATED TRANSCRIPTIONAL REPRESSOR"/>
    <property type="match status" value="1"/>
</dbReference>
<organism evidence="6 7">
    <name type="scientific">Ktedonosporobacter rubrisoli</name>
    <dbReference type="NCBI Taxonomy" id="2509675"/>
    <lineage>
        <taxon>Bacteria</taxon>
        <taxon>Bacillati</taxon>
        <taxon>Chloroflexota</taxon>
        <taxon>Ktedonobacteria</taxon>
        <taxon>Ktedonobacterales</taxon>
        <taxon>Ktedonosporobacteraceae</taxon>
        <taxon>Ktedonosporobacter</taxon>
    </lineage>
</organism>
<keyword evidence="2" id="KW-0805">Transcription regulation</keyword>
<dbReference type="EMBL" id="CP035758">
    <property type="protein sequence ID" value="QBD81587.1"/>
    <property type="molecule type" value="Genomic_DNA"/>
</dbReference>
<dbReference type="GO" id="GO:0000976">
    <property type="term" value="F:transcription cis-regulatory region binding"/>
    <property type="evidence" value="ECO:0007669"/>
    <property type="project" value="TreeGrafter"/>
</dbReference>
<dbReference type="PANTHER" id="PTHR30146:SF148">
    <property type="entry name" value="HTH-TYPE TRANSCRIPTIONAL REPRESSOR PURR-RELATED"/>
    <property type="match status" value="1"/>
</dbReference>
<dbReference type="InterPro" id="IPR028082">
    <property type="entry name" value="Peripla_BP_I"/>
</dbReference>
<dbReference type="SUPFAM" id="SSF53822">
    <property type="entry name" value="Periplasmic binding protein-like I"/>
    <property type="match status" value="1"/>
</dbReference>
<dbReference type="InterPro" id="IPR000843">
    <property type="entry name" value="HTH_LacI"/>
</dbReference>
<feature type="domain" description="HTH lacI-type" evidence="5">
    <location>
        <begin position="7"/>
        <end position="59"/>
    </location>
</feature>
<gene>
    <name evidence="6" type="ORF">EPA93_38705</name>
</gene>
<accession>A0A4P6K0D0</accession>
<reference evidence="6 7" key="1">
    <citation type="submission" date="2019-01" db="EMBL/GenBank/DDBJ databases">
        <title>Ktedonosporobacter rubrisoli SCAWS-G2.</title>
        <authorList>
            <person name="Huang Y."/>
            <person name="Yan B."/>
        </authorList>
    </citation>
    <scope>NUCLEOTIDE SEQUENCE [LARGE SCALE GENOMIC DNA]</scope>
    <source>
        <strain evidence="6 7">SCAWS-G2</strain>
    </source>
</reference>
<dbReference type="CDD" id="cd01392">
    <property type="entry name" value="HTH_LacI"/>
    <property type="match status" value="1"/>
</dbReference>
<dbReference type="Pfam" id="PF13377">
    <property type="entry name" value="Peripla_BP_3"/>
    <property type="match status" value="1"/>
</dbReference>
<protein>
    <submittedName>
        <fullName evidence="6">LacI family transcriptional regulator</fullName>
    </submittedName>
</protein>
<dbReference type="KEGG" id="kbs:EPA93_38705"/>
<evidence type="ECO:0000256" key="2">
    <source>
        <dbReference type="ARBA" id="ARBA00023015"/>
    </source>
</evidence>
<sequence length="343" mass="37573">MSTEHAVTLRDIAESAGVSIGTVSLALNEGKGIAPGTRQRILDVARSLGYERFGRRTSKAAQTVSILIERLPVAPTSDPFNKKVLQGLEAAARRMGYRIALEFVSPDDHPETDHWVPEVTAGLIILGGGDLSRDWVQAAIESRLPVVMLDHFVPGIELPSVVPDNFAGAYSMTQYLLDMGHERIGFIRGPSKYWTLGERLAGYMLAIQRAGLDMDLALVPPRISRGEEKGYGEMQMLLDLPNPPTAVFAVSDKTAIGAYRAAQDRGLLIPDDISIVGFDDIELARVLNPPLTTVQTPGETMGQVAFERLLSLVESEEQDPLLPIKWTIPTKLIIRKSVRNLRT</sequence>
<keyword evidence="4" id="KW-0804">Transcription</keyword>
<evidence type="ECO:0000256" key="3">
    <source>
        <dbReference type="ARBA" id="ARBA00023125"/>
    </source>
</evidence>